<proteinExistence type="predicted"/>
<accession>A0A327WYD9</accession>
<sequence>MYCKVRSKTYIFVKNLTRGSPVKSMKKLVIIFLLLGASLKASAIGHPHNLFSAHRKAKQYKSVMACKTTVTEKRTFTSYAKVATPSLIRTWVTVRKKLL</sequence>
<organism evidence="1 2">
    <name type="scientific">Larkinella arboricola</name>
    <dbReference type="NCBI Taxonomy" id="643671"/>
    <lineage>
        <taxon>Bacteria</taxon>
        <taxon>Pseudomonadati</taxon>
        <taxon>Bacteroidota</taxon>
        <taxon>Cytophagia</taxon>
        <taxon>Cytophagales</taxon>
        <taxon>Spirosomataceae</taxon>
        <taxon>Larkinella</taxon>
    </lineage>
</organism>
<comment type="caution">
    <text evidence="1">The sequence shown here is derived from an EMBL/GenBank/DDBJ whole genome shotgun (WGS) entry which is preliminary data.</text>
</comment>
<evidence type="ECO:0000313" key="1">
    <source>
        <dbReference type="EMBL" id="RAJ97756.1"/>
    </source>
</evidence>
<gene>
    <name evidence="1" type="ORF">LX87_02660</name>
</gene>
<reference evidence="1 2" key="1">
    <citation type="submission" date="2018-06" db="EMBL/GenBank/DDBJ databases">
        <title>Genomic Encyclopedia of Archaeal and Bacterial Type Strains, Phase II (KMG-II): from individual species to whole genera.</title>
        <authorList>
            <person name="Goeker M."/>
        </authorList>
    </citation>
    <scope>NUCLEOTIDE SEQUENCE [LARGE SCALE GENOMIC DNA]</scope>
    <source>
        <strain evidence="1 2">DSM 21851</strain>
    </source>
</reference>
<dbReference type="AlphaFoldDB" id="A0A327WYD9"/>
<dbReference type="Proteomes" id="UP000248790">
    <property type="component" value="Unassembled WGS sequence"/>
</dbReference>
<name>A0A327WYD9_LARAB</name>
<keyword evidence="2" id="KW-1185">Reference proteome</keyword>
<protein>
    <submittedName>
        <fullName evidence="1">Uncharacterized protein</fullName>
    </submittedName>
</protein>
<evidence type="ECO:0000313" key="2">
    <source>
        <dbReference type="Proteomes" id="UP000248790"/>
    </source>
</evidence>
<dbReference type="EMBL" id="QLMC01000003">
    <property type="protein sequence ID" value="RAJ97756.1"/>
    <property type="molecule type" value="Genomic_DNA"/>
</dbReference>